<keyword evidence="3" id="KW-1185">Reference proteome</keyword>
<accession>A0A9X2BNK7</accession>
<reference evidence="2" key="1">
    <citation type="submission" date="2022-04" db="EMBL/GenBank/DDBJ databases">
        <authorList>
            <person name="Seo M.-J."/>
        </authorList>
    </citation>
    <scope>NUCLEOTIDE SEQUENCE</scope>
    <source>
        <strain evidence="2">MBLB2552</strain>
    </source>
</reference>
<dbReference type="CDD" id="cd04301">
    <property type="entry name" value="NAT_SF"/>
    <property type="match status" value="2"/>
</dbReference>
<dbReference type="Proteomes" id="UP001139534">
    <property type="component" value="Unassembled WGS sequence"/>
</dbReference>
<dbReference type="InterPro" id="IPR016181">
    <property type="entry name" value="Acyl_CoA_acyltransferase"/>
</dbReference>
<dbReference type="InterPro" id="IPR000182">
    <property type="entry name" value="GNAT_dom"/>
</dbReference>
<dbReference type="EMBL" id="JALPRK010000004">
    <property type="protein sequence ID" value="MCK8486964.1"/>
    <property type="molecule type" value="Genomic_DNA"/>
</dbReference>
<feature type="domain" description="N-acetyltransferase" evidence="1">
    <location>
        <begin position="146"/>
        <end position="279"/>
    </location>
</feature>
<feature type="domain" description="N-acetyltransferase" evidence="1">
    <location>
        <begin position="1"/>
        <end position="133"/>
    </location>
</feature>
<sequence length="279" mass="31707">MHPTWTWADVEALQRLVEQHDGIALKLNWDTLHARKEESAAELVEFREGQLIAFLGLYPFGNTLEVCGMVHPDYRRQGLFTALLRRGLHSDTVVSYSTILLNAPGNSETARQFLAGYPCRFDFSEYQMNYDLEAVSANLPPVAAPVTLCQAKEADRPLLARLDQEGFGLTAEETRQFYETLTEHEISQNVLIIHEGEAVGKIRVSRRDQEAWIYGFVVSASRRGQGIGSSALRQVVDREKAGAYDIWLEVALNNPQAMKLYQQVGFQVRRSQDYYAYMR</sequence>
<evidence type="ECO:0000259" key="1">
    <source>
        <dbReference type="PROSITE" id="PS51186"/>
    </source>
</evidence>
<dbReference type="InterPro" id="IPR050276">
    <property type="entry name" value="MshD_Acetyltransferase"/>
</dbReference>
<evidence type="ECO:0000313" key="2">
    <source>
        <dbReference type="EMBL" id="MCK8486964.1"/>
    </source>
</evidence>
<dbReference type="Gene3D" id="3.40.630.30">
    <property type="match status" value="1"/>
</dbReference>
<gene>
    <name evidence="2" type="ORF">M0651_07205</name>
</gene>
<dbReference type="AlphaFoldDB" id="A0A9X2BNK7"/>
<keyword evidence="2" id="KW-0808">Transferase</keyword>
<keyword evidence="2" id="KW-0012">Acyltransferase</keyword>
<proteinExistence type="predicted"/>
<dbReference type="PANTHER" id="PTHR43617">
    <property type="entry name" value="L-AMINO ACID N-ACETYLTRANSFERASE"/>
    <property type="match status" value="1"/>
</dbReference>
<dbReference type="PANTHER" id="PTHR43617:SF20">
    <property type="entry name" value="N-ALPHA-ACETYLTRANSFERASE RIMI"/>
    <property type="match status" value="1"/>
</dbReference>
<comment type="caution">
    <text evidence="2">The sequence shown here is derived from an EMBL/GenBank/DDBJ whole genome shotgun (WGS) entry which is preliminary data.</text>
</comment>
<dbReference type="RefSeq" id="WP_248551166.1">
    <property type="nucleotide sequence ID" value="NZ_JALPRK010000004.1"/>
</dbReference>
<organism evidence="2 3">
    <name type="scientific">Paenibacillus mellifer</name>
    <dbReference type="NCBI Taxonomy" id="2937794"/>
    <lineage>
        <taxon>Bacteria</taxon>
        <taxon>Bacillati</taxon>
        <taxon>Bacillota</taxon>
        <taxon>Bacilli</taxon>
        <taxon>Bacillales</taxon>
        <taxon>Paenibacillaceae</taxon>
        <taxon>Paenibacillus</taxon>
    </lineage>
</organism>
<dbReference type="EC" id="2.3.1.-" evidence="2"/>
<dbReference type="GO" id="GO:0008999">
    <property type="term" value="F:protein-N-terminal-alanine acetyltransferase activity"/>
    <property type="evidence" value="ECO:0007669"/>
    <property type="project" value="TreeGrafter"/>
</dbReference>
<name>A0A9X2BNK7_9BACL</name>
<evidence type="ECO:0000313" key="3">
    <source>
        <dbReference type="Proteomes" id="UP001139534"/>
    </source>
</evidence>
<dbReference type="Pfam" id="PF00583">
    <property type="entry name" value="Acetyltransf_1"/>
    <property type="match status" value="2"/>
</dbReference>
<dbReference type="SUPFAM" id="SSF55729">
    <property type="entry name" value="Acyl-CoA N-acyltransferases (Nat)"/>
    <property type="match status" value="2"/>
</dbReference>
<dbReference type="PROSITE" id="PS51186">
    <property type="entry name" value="GNAT"/>
    <property type="match status" value="2"/>
</dbReference>
<protein>
    <submittedName>
        <fullName evidence="2">GNAT family N-acetyltransferase</fullName>
        <ecNumber evidence="2">2.3.1.-</ecNumber>
    </submittedName>
</protein>